<protein>
    <recommendedName>
        <fullName evidence="3">DUF3500 domain-containing protein</fullName>
    </recommendedName>
</protein>
<keyword evidence="2" id="KW-1185">Reference proteome</keyword>
<accession>A0A4U0XGC0</accession>
<sequence length="440" mass="49003">MANDPSEAAKIVETSGNFRDYLIPLDHPRLHPSDRDARTHSQGVLGNEQIFLVPVARGWLKNYETPYKGLTTDGNVVPDLWHYDASANGPTAKMVEAAQALLKAASAEESKAFRFPIDAREWRAWSNPEVIVVDAGLRLEDMTEPLRAAVHTLLRASLSPVGYQKVHTAMLMNAFLGDLTRLTNVMNADSYHFCLFGTPSATEPWGFNLFGHHLCLNLFTLKGEVTAGPFFVGAEPNIIDEGPNQGLQVLNKEEEAGLAFMKALSPDQQRTATLQGDINDITGATMPRDRWNPADLRGLGGAHQDNRTIPFEGLAGAAMTPSQRAALLNLISIFNELLPSGPQRLFMRRVERHIDATHFAWIGPVNDTSPFYFRVHSPVVMEEFDHHNGVWLANALPKKYHIHTIQRLPNRGDYGTALYEEWLLLQQQQQQQEGRSGGKM</sequence>
<evidence type="ECO:0000313" key="2">
    <source>
        <dbReference type="Proteomes" id="UP000309340"/>
    </source>
</evidence>
<evidence type="ECO:0000313" key="1">
    <source>
        <dbReference type="EMBL" id="TKA74393.1"/>
    </source>
</evidence>
<dbReference type="InterPro" id="IPR021889">
    <property type="entry name" value="DUF3500"/>
</dbReference>
<dbReference type="PANTHER" id="PTHR37489:SF1">
    <property type="entry name" value="DUF3500 DOMAIN-CONTAINING PROTEIN"/>
    <property type="match status" value="1"/>
</dbReference>
<comment type="caution">
    <text evidence="1">The sequence shown here is derived from an EMBL/GenBank/DDBJ whole genome shotgun (WGS) entry which is preliminary data.</text>
</comment>
<gene>
    <name evidence="1" type="ORF">B0A55_04526</name>
</gene>
<dbReference type="Pfam" id="PF12006">
    <property type="entry name" value="DUF3500"/>
    <property type="match status" value="1"/>
</dbReference>
<proteinExistence type="predicted"/>
<dbReference type="OrthoDB" id="4539697at2759"/>
<dbReference type="EMBL" id="NAJQ01000228">
    <property type="protein sequence ID" value="TKA74393.1"/>
    <property type="molecule type" value="Genomic_DNA"/>
</dbReference>
<dbReference type="Proteomes" id="UP000309340">
    <property type="component" value="Unassembled WGS sequence"/>
</dbReference>
<dbReference type="STRING" id="329884.A0A4U0XGC0"/>
<reference evidence="1 2" key="1">
    <citation type="submission" date="2017-03" db="EMBL/GenBank/DDBJ databases">
        <title>Genomes of endolithic fungi from Antarctica.</title>
        <authorList>
            <person name="Coleine C."/>
            <person name="Masonjones S."/>
            <person name="Stajich J.E."/>
        </authorList>
    </citation>
    <scope>NUCLEOTIDE SEQUENCE [LARGE SCALE GENOMIC DNA]</scope>
    <source>
        <strain evidence="1 2">CCFEE 5184</strain>
    </source>
</reference>
<evidence type="ECO:0008006" key="3">
    <source>
        <dbReference type="Google" id="ProtNLM"/>
    </source>
</evidence>
<dbReference type="PANTHER" id="PTHR37489">
    <property type="entry name" value="DUF3500 DOMAIN-CONTAINING PROTEIN"/>
    <property type="match status" value="1"/>
</dbReference>
<organism evidence="1 2">
    <name type="scientific">Friedmanniomyces simplex</name>
    <dbReference type="NCBI Taxonomy" id="329884"/>
    <lineage>
        <taxon>Eukaryota</taxon>
        <taxon>Fungi</taxon>
        <taxon>Dikarya</taxon>
        <taxon>Ascomycota</taxon>
        <taxon>Pezizomycotina</taxon>
        <taxon>Dothideomycetes</taxon>
        <taxon>Dothideomycetidae</taxon>
        <taxon>Mycosphaerellales</taxon>
        <taxon>Teratosphaeriaceae</taxon>
        <taxon>Friedmanniomyces</taxon>
    </lineage>
</organism>
<dbReference type="AlphaFoldDB" id="A0A4U0XGC0"/>
<name>A0A4U0XGC0_9PEZI</name>